<dbReference type="AlphaFoldDB" id="A0A8T0GWS1"/>
<dbReference type="OrthoDB" id="75724at2759"/>
<evidence type="ECO:0000313" key="2">
    <source>
        <dbReference type="Proteomes" id="UP000822688"/>
    </source>
</evidence>
<comment type="caution">
    <text evidence="1">The sequence shown here is derived from an EMBL/GenBank/DDBJ whole genome shotgun (WGS) entry which is preliminary data.</text>
</comment>
<dbReference type="Proteomes" id="UP000822688">
    <property type="component" value="Chromosome 8"/>
</dbReference>
<dbReference type="PANTHER" id="PTHR47556:SF1">
    <property type="entry name" value="SEC14P-LIKE PHOSPHATIDYLINOSITOL TRANSFER FAMILY PROTEIN"/>
    <property type="match status" value="1"/>
</dbReference>
<feature type="non-terminal residue" evidence="1">
    <location>
        <position position="1"/>
    </location>
</feature>
<dbReference type="EMBL" id="CM026429">
    <property type="protein sequence ID" value="KAG0564221.1"/>
    <property type="molecule type" value="Genomic_DNA"/>
</dbReference>
<accession>A0A8T0GWS1</accession>
<organism evidence="1 2">
    <name type="scientific">Ceratodon purpureus</name>
    <name type="common">Fire moss</name>
    <name type="synonym">Dicranum purpureum</name>
    <dbReference type="NCBI Taxonomy" id="3225"/>
    <lineage>
        <taxon>Eukaryota</taxon>
        <taxon>Viridiplantae</taxon>
        <taxon>Streptophyta</taxon>
        <taxon>Embryophyta</taxon>
        <taxon>Bryophyta</taxon>
        <taxon>Bryophytina</taxon>
        <taxon>Bryopsida</taxon>
        <taxon>Dicranidae</taxon>
        <taxon>Pseudoditrichales</taxon>
        <taxon>Ditrichaceae</taxon>
        <taxon>Ceratodon</taxon>
    </lineage>
</organism>
<evidence type="ECO:0000313" key="1">
    <source>
        <dbReference type="EMBL" id="KAG0564221.1"/>
    </source>
</evidence>
<protein>
    <submittedName>
        <fullName evidence="1">Uncharacterized protein</fullName>
    </submittedName>
</protein>
<gene>
    <name evidence="1" type="ORF">KC19_8G093200</name>
</gene>
<name>A0A8T0GWS1_CERPU</name>
<dbReference type="PANTHER" id="PTHR47556">
    <property type="entry name" value="SEC14P-LIKE PHOSPHATIDYLINOSITOL TRANSFER FAMILY PROTEIN"/>
    <property type="match status" value="1"/>
</dbReference>
<reference evidence="1" key="1">
    <citation type="submission" date="2020-06" db="EMBL/GenBank/DDBJ databases">
        <title>WGS assembly of Ceratodon purpureus strain R40.</title>
        <authorList>
            <person name="Carey S.B."/>
            <person name="Jenkins J."/>
            <person name="Shu S."/>
            <person name="Lovell J.T."/>
            <person name="Sreedasyam A."/>
            <person name="Maumus F."/>
            <person name="Tiley G.P."/>
            <person name="Fernandez-Pozo N."/>
            <person name="Barry K."/>
            <person name="Chen C."/>
            <person name="Wang M."/>
            <person name="Lipzen A."/>
            <person name="Daum C."/>
            <person name="Saski C.A."/>
            <person name="Payton A.C."/>
            <person name="Mcbreen J.C."/>
            <person name="Conrad R.E."/>
            <person name="Kollar L.M."/>
            <person name="Olsson S."/>
            <person name="Huttunen S."/>
            <person name="Landis J.B."/>
            <person name="Wickett N.J."/>
            <person name="Johnson M.G."/>
            <person name="Rensing S.A."/>
            <person name="Grimwood J."/>
            <person name="Schmutz J."/>
            <person name="Mcdaniel S.F."/>
        </authorList>
    </citation>
    <scope>NUCLEOTIDE SEQUENCE</scope>
    <source>
        <strain evidence="1">R40</strain>
    </source>
</reference>
<keyword evidence="2" id="KW-1185">Reference proteome</keyword>
<sequence>SLKPTCAFEWRREFGVGEITEASVSKVASIGEAYVHSYLAKDGRPVIIVISSKQFPNIGEGVPGEGGADSLAQNCSPALFIILSAGFGVVQLCDQGGSPCDHLSPEDMVVTGN</sequence>
<proteinExistence type="predicted"/>